<dbReference type="Proteomes" id="UP000479710">
    <property type="component" value="Unassembled WGS sequence"/>
</dbReference>
<accession>A0A6G1F165</accession>
<evidence type="ECO:0000313" key="2">
    <source>
        <dbReference type="EMBL" id="KAF0930640.1"/>
    </source>
</evidence>
<feature type="compositionally biased region" description="Acidic residues" evidence="1">
    <location>
        <begin position="43"/>
        <end position="54"/>
    </location>
</feature>
<evidence type="ECO:0000256" key="1">
    <source>
        <dbReference type="SAM" id="MobiDB-lite"/>
    </source>
</evidence>
<gene>
    <name evidence="2" type="ORF">E2562_033830</name>
</gene>
<proteinExistence type="predicted"/>
<feature type="non-terminal residue" evidence="2">
    <location>
        <position position="1"/>
    </location>
</feature>
<keyword evidence="3" id="KW-1185">Reference proteome</keyword>
<name>A0A6G1F165_9ORYZ</name>
<dbReference type="AlphaFoldDB" id="A0A6G1F165"/>
<organism evidence="2 3">
    <name type="scientific">Oryza meyeriana var. granulata</name>
    <dbReference type="NCBI Taxonomy" id="110450"/>
    <lineage>
        <taxon>Eukaryota</taxon>
        <taxon>Viridiplantae</taxon>
        <taxon>Streptophyta</taxon>
        <taxon>Embryophyta</taxon>
        <taxon>Tracheophyta</taxon>
        <taxon>Spermatophyta</taxon>
        <taxon>Magnoliopsida</taxon>
        <taxon>Liliopsida</taxon>
        <taxon>Poales</taxon>
        <taxon>Poaceae</taxon>
        <taxon>BOP clade</taxon>
        <taxon>Oryzoideae</taxon>
        <taxon>Oryzeae</taxon>
        <taxon>Oryzinae</taxon>
        <taxon>Oryza</taxon>
        <taxon>Oryza meyeriana</taxon>
    </lineage>
</organism>
<feature type="region of interest" description="Disordered" evidence="1">
    <location>
        <begin position="25"/>
        <end position="54"/>
    </location>
</feature>
<dbReference type="EMBL" id="SPHZ02000002">
    <property type="protein sequence ID" value="KAF0930640.1"/>
    <property type="molecule type" value="Genomic_DNA"/>
</dbReference>
<evidence type="ECO:0000313" key="3">
    <source>
        <dbReference type="Proteomes" id="UP000479710"/>
    </source>
</evidence>
<protein>
    <submittedName>
        <fullName evidence="2">Uncharacterized protein</fullName>
    </submittedName>
</protein>
<comment type="caution">
    <text evidence="2">The sequence shown here is derived from an EMBL/GenBank/DDBJ whole genome shotgun (WGS) entry which is preliminary data.</text>
</comment>
<sequence>RRHRDDVGGGMDGGTKLEHFIGGSTVEAGGNTLESITGGSHEDDIDECIDDTGG</sequence>
<reference evidence="2 3" key="1">
    <citation type="submission" date="2019-11" db="EMBL/GenBank/DDBJ databases">
        <title>Whole genome sequence of Oryza granulata.</title>
        <authorList>
            <person name="Li W."/>
        </authorList>
    </citation>
    <scope>NUCLEOTIDE SEQUENCE [LARGE SCALE GENOMIC DNA]</scope>
    <source>
        <strain evidence="3">cv. Menghai</strain>
        <tissue evidence="2">Leaf</tissue>
    </source>
</reference>